<feature type="transmembrane region" description="Helical" evidence="6">
    <location>
        <begin position="301"/>
        <end position="318"/>
    </location>
</feature>
<dbReference type="CDD" id="cd06173">
    <property type="entry name" value="MFS_MefA_like"/>
    <property type="match status" value="1"/>
</dbReference>
<evidence type="ECO:0000256" key="4">
    <source>
        <dbReference type="ARBA" id="ARBA00022989"/>
    </source>
</evidence>
<evidence type="ECO:0000259" key="7">
    <source>
        <dbReference type="PROSITE" id="PS50850"/>
    </source>
</evidence>
<dbReference type="SUPFAM" id="SSF103473">
    <property type="entry name" value="MFS general substrate transporter"/>
    <property type="match status" value="1"/>
</dbReference>
<feature type="transmembrane region" description="Helical" evidence="6">
    <location>
        <begin position="184"/>
        <end position="202"/>
    </location>
</feature>
<protein>
    <submittedName>
        <fullName evidence="8">MFS family permease</fullName>
    </submittedName>
</protein>
<keyword evidence="9" id="KW-1185">Reference proteome</keyword>
<keyword evidence="4 6" id="KW-1133">Transmembrane helix</keyword>
<dbReference type="InterPro" id="IPR020846">
    <property type="entry name" value="MFS_dom"/>
</dbReference>
<dbReference type="GO" id="GO:0022857">
    <property type="term" value="F:transmembrane transporter activity"/>
    <property type="evidence" value="ECO:0007669"/>
    <property type="project" value="InterPro"/>
</dbReference>
<dbReference type="Proteomes" id="UP000568380">
    <property type="component" value="Unassembled WGS sequence"/>
</dbReference>
<proteinExistence type="predicted"/>
<feature type="transmembrane region" description="Helical" evidence="6">
    <location>
        <begin position="358"/>
        <end position="377"/>
    </location>
</feature>
<dbReference type="AlphaFoldDB" id="A0A7W8EKI0"/>
<dbReference type="PANTHER" id="PTHR23513">
    <property type="entry name" value="INTEGRAL MEMBRANE EFFLUX PROTEIN-RELATED"/>
    <property type="match status" value="1"/>
</dbReference>
<evidence type="ECO:0000256" key="6">
    <source>
        <dbReference type="SAM" id="Phobius"/>
    </source>
</evidence>
<comment type="caution">
    <text evidence="8">The sequence shown here is derived from an EMBL/GenBank/DDBJ whole genome shotgun (WGS) entry which is preliminary data.</text>
</comment>
<dbReference type="InterPro" id="IPR022324">
    <property type="entry name" value="Bacilysin_exporter_BacE_put"/>
</dbReference>
<dbReference type="InterPro" id="IPR036259">
    <property type="entry name" value="MFS_trans_sf"/>
</dbReference>
<feature type="transmembrane region" description="Helical" evidence="6">
    <location>
        <begin position="115"/>
        <end position="139"/>
    </location>
</feature>
<feature type="domain" description="Major facilitator superfamily (MFS) profile" evidence="7">
    <location>
        <begin position="236"/>
        <end position="425"/>
    </location>
</feature>
<feature type="transmembrane region" description="Helical" evidence="6">
    <location>
        <begin position="324"/>
        <end position="346"/>
    </location>
</feature>
<evidence type="ECO:0000256" key="5">
    <source>
        <dbReference type="ARBA" id="ARBA00023136"/>
    </source>
</evidence>
<dbReference type="RefSeq" id="WP_184971038.1">
    <property type="nucleotide sequence ID" value="NZ_JACHIN010000014.1"/>
</dbReference>
<keyword evidence="2" id="KW-1003">Cell membrane</keyword>
<evidence type="ECO:0000313" key="8">
    <source>
        <dbReference type="EMBL" id="MBB5082631.1"/>
    </source>
</evidence>
<name>A0A7W8EKI0_9ACTN</name>
<sequence>MGARLPGRHRRAVERQATYGEVIAIREFRALWYAQGLSLLGDQLAQVALAVLVYERTKSPAATAAVYALTYLPSILGGPLLAGLADRFARRGVMITCDVLRALLVAAMAVPGMPFPVLCGLVFFVVLLSAPFSAARAALLPEILVGDRYVAGSALQNMTNQAVQMLGFAAGGALIATLGPYRALALDAATFLASALILVSGVRRRASATREGAKPSMWTMTRAGAGLVFGDKKLRTLVLFAWLCGFYVLPEGIAVPYAATLTSELPVAVVTGLLMAAMPTGTVLGGFLFSRFVTPSGRLRVMGWMAMLSCAPLILSAMRPPLAVVLALWILSGIGGAYQLAANAAFVQCVPAERRGQAFGLVQSGLMAVQGMGILVGGFAAERLGPEPVVALAGVMGVTSAAVLAMLWTESRGDVAARVRARATA</sequence>
<feature type="transmembrane region" description="Helical" evidence="6">
    <location>
        <begin position="30"/>
        <end position="54"/>
    </location>
</feature>
<feature type="transmembrane region" description="Helical" evidence="6">
    <location>
        <begin position="66"/>
        <end position="85"/>
    </location>
</feature>
<dbReference type="PANTHER" id="PTHR23513:SF11">
    <property type="entry name" value="STAPHYLOFERRIN A TRANSPORTER"/>
    <property type="match status" value="1"/>
</dbReference>
<evidence type="ECO:0000256" key="3">
    <source>
        <dbReference type="ARBA" id="ARBA00022692"/>
    </source>
</evidence>
<gene>
    <name evidence="8" type="ORF">HNR40_008127</name>
</gene>
<dbReference type="Pfam" id="PF07690">
    <property type="entry name" value="MFS_1"/>
    <property type="match status" value="2"/>
</dbReference>
<feature type="transmembrane region" description="Helical" evidence="6">
    <location>
        <begin position="389"/>
        <end position="408"/>
    </location>
</feature>
<keyword evidence="5 6" id="KW-0472">Membrane</keyword>
<comment type="subcellular location">
    <subcellularLocation>
        <location evidence="1">Cell membrane</location>
        <topology evidence="1">Multi-pass membrane protein</topology>
    </subcellularLocation>
</comment>
<evidence type="ECO:0000256" key="2">
    <source>
        <dbReference type="ARBA" id="ARBA00022475"/>
    </source>
</evidence>
<dbReference type="PRINTS" id="PR01988">
    <property type="entry name" value="EXPORTERBACE"/>
</dbReference>
<feature type="transmembrane region" description="Helical" evidence="6">
    <location>
        <begin position="237"/>
        <end position="259"/>
    </location>
</feature>
<evidence type="ECO:0000256" key="1">
    <source>
        <dbReference type="ARBA" id="ARBA00004651"/>
    </source>
</evidence>
<dbReference type="EMBL" id="JACHIN010000014">
    <property type="protein sequence ID" value="MBB5082631.1"/>
    <property type="molecule type" value="Genomic_DNA"/>
</dbReference>
<organism evidence="8 9">
    <name type="scientific">Nonomuraea endophytica</name>
    <dbReference type="NCBI Taxonomy" id="714136"/>
    <lineage>
        <taxon>Bacteria</taxon>
        <taxon>Bacillati</taxon>
        <taxon>Actinomycetota</taxon>
        <taxon>Actinomycetes</taxon>
        <taxon>Streptosporangiales</taxon>
        <taxon>Streptosporangiaceae</taxon>
        <taxon>Nonomuraea</taxon>
    </lineage>
</organism>
<dbReference type="GO" id="GO:0005886">
    <property type="term" value="C:plasma membrane"/>
    <property type="evidence" value="ECO:0007669"/>
    <property type="project" value="UniProtKB-SubCell"/>
</dbReference>
<accession>A0A7W8EKI0</accession>
<reference evidence="8 9" key="1">
    <citation type="submission" date="2020-08" db="EMBL/GenBank/DDBJ databases">
        <title>Genomic Encyclopedia of Type Strains, Phase IV (KMG-IV): sequencing the most valuable type-strain genomes for metagenomic binning, comparative biology and taxonomic classification.</title>
        <authorList>
            <person name="Goeker M."/>
        </authorList>
    </citation>
    <scope>NUCLEOTIDE SEQUENCE [LARGE SCALE GENOMIC DNA]</scope>
    <source>
        <strain evidence="8 9">DSM 45385</strain>
    </source>
</reference>
<dbReference type="Gene3D" id="1.20.1250.20">
    <property type="entry name" value="MFS general substrate transporter like domains"/>
    <property type="match status" value="2"/>
</dbReference>
<keyword evidence="3 6" id="KW-0812">Transmembrane</keyword>
<dbReference type="InterPro" id="IPR011701">
    <property type="entry name" value="MFS"/>
</dbReference>
<evidence type="ECO:0000313" key="9">
    <source>
        <dbReference type="Proteomes" id="UP000568380"/>
    </source>
</evidence>
<feature type="transmembrane region" description="Helical" evidence="6">
    <location>
        <begin position="265"/>
        <end position="289"/>
    </location>
</feature>
<dbReference type="PROSITE" id="PS50850">
    <property type="entry name" value="MFS"/>
    <property type="match status" value="1"/>
</dbReference>